<dbReference type="SMART" id="SM00316">
    <property type="entry name" value="S1"/>
    <property type="match status" value="3"/>
</dbReference>
<dbReference type="GO" id="GO:0005840">
    <property type="term" value="C:ribosome"/>
    <property type="evidence" value="ECO:0007669"/>
    <property type="project" value="UniProtKB-KW"/>
</dbReference>
<dbReference type="CDD" id="cd04465">
    <property type="entry name" value="S1_RPS1_repeat_ec2_hs2"/>
    <property type="match status" value="1"/>
</dbReference>
<proteinExistence type="inferred from homology"/>
<dbReference type="GO" id="GO:0003735">
    <property type="term" value="F:structural constituent of ribosome"/>
    <property type="evidence" value="ECO:0007669"/>
    <property type="project" value="TreeGrafter"/>
</dbReference>
<feature type="domain" description="S1 motif" evidence="5">
    <location>
        <begin position="43"/>
        <end position="112"/>
    </location>
</feature>
<name>A0AAE0EZS2_9CHLO</name>
<feature type="compositionally biased region" description="Acidic residues" evidence="4">
    <location>
        <begin position="333"/>
        <end position="343"/>
    </location>
</feature>
<dbReference type="AlphaFoldDB" id="A0AAE0EZS2"/>
<evidence type="ECO:0000313" key="6">
    <source>
        <dbReference type="EMBL" id="KAK3246189.1"/>
    </source>
</evidence>
<evidence type="ECO:0000256" key="1">
    <source>
        <dbReference type="ARBA" id="ARBA00006767"/>
    </source>
</evidence>
<evidence type="ECO:0000256" key="4">
    <source>
        <dbReference type="SAM" id="MobiDB-lite"/>
    </source>
</evidence>
<dbReference type="GO" id="GO:1990904">
    <property type="term" value="C:ribonucleoprotein complex"/>
    <property type="evidence" value="ECO:0007669"/>
    <property type="project" value="UniProtKB-KW"/>
</dbReference>
<dbReference type="Pfam" id="PF00575">
    <property type="entry name" value="S1"/>
    <property type="match status" value="3"/>
</dbReference>
<evidence type="ECO:0000259" key="5">
    <source>
        <dbReference type="PROSITE" id="PS50126"/>
    </source>
</evidence>
<dbReference type="GO" id="GO:0003729">
    <property type="term" value="F:mRNA binding"/>
    <property type="evidence" value="ECO:0007669"/>
    <property type="project" value="TreeGrafter"/>
</dbReference>
<sequence length="343" mass="37779">MARPRHGFQLAAVATDVEVDTEKPTYEDFARLLEKYDFKFGVGDKVVGSVFNVDNKGAFVDIGAKAAAFISSNEVSLNPAGKVTDFLEDGQIREFMIINDRDAEGSLHLSLKRMELEIAWLRIHQMQAEDVTFNGRVVSANRGGLLCEVENLRGFVPTSHISIPAADKEDLVGKTIPLKFLEVDEERSRLVLSNKRAQADKQFEHFQVGDVVEGVVQAVKPYGAFIDIGGMNGLLHISQISHERITTVANVLNNGDKLKVMILSQDRERGRISLSTRKLEPTPGDMLRDPALVYEKADEMAATFRERVAAAEAAARAEEEAALAEEQGLPEEPAAETEETVEA</sequence>
<keyword evidence="7" id="KW-1185">Reference proteome</keyword>
<evidence type="ECO:0000313" key="7">
    <source>
        <dbReference type="Proteomes" id="UP001190700"/>
    </source>
</evidence>
<dbReference type="Proteomes" id="UP001190700">
    <property type="component" value="Unassembled WGS sequence"/>
</dbReference>
<dbReference type="GO" id="GO:0006412">
    <property type="term" value="P:translation"/>
    <property type="evidence" value="ECO:0007669"/>
    <property type="project" value="TreeGrafter"/>
</dbReference>
<dbReference type="CDD" id="cd05692">
    <property type="entry name" value="S1_RPS1_repeat_hs4"/>
    <property type="match status" value="1"/>
</dbReference>
<accession>A0AAE0EZS2</accession>
<reference evidence="6 7" key="1">
    <citation type="journal article" date="2015" name="Genome Biol. Evol.">
        <title>Comparative Genomics of a Bacterivorous Green Alga Reveals Evolutionary Causalities and Consequences of Phago-Mixotrophic Mode of Nutrition.</title>
        <authorList>
            <person name="Burns J.A."/>
            <person name="Paasch A."/>
            <person name="Narechania A."/>
            <person name="Kim E."/>
        </authorList>
    </citation>
    <scope>NUCLEOTIDE SEQUENCE [LARGE SCALE GENOMIC DNA]</scope>
    <source>
        <strain evidence="6 7">PLY_AMNH</strain>
    </source>
</reference>
<feature type="domain" description="S1 motif" evidence="5">
    <location>
        <begin position="209"/>
        <end position="277"/>
    </location>
</feature>
<dbReference type="InterPro" id="IPR003029">
    <property type="entry name" value="S1_domain"/>
</dbReference>
<dbReference type="FunFam" id="2.40.50.140:FF:000078">
    <property type="entry name" value="30S ribosomal protein S1"/>
    <property type="match status" value="1"/>
</dbReference>
<keyword evidence="3" id="KW-0687">Ribonucleoprotein</keyword>
<organism evidence="6 7">
    <name type="scientific">Cymbomonas tetramitiformis</name>
    <dbReference type="NCBI Taxonomy" id="36881"/>
    <lineage>
        <taxon>Eukaryota</taxon>
        <taxon>Viridiplantae</taxon>
        <taxon>Chlorophyta</taxon>
        <taxon>Pyramimonadophyceae</taxon>
        <taxon>Pyramimonadales</taxon>
        <taxon>Pyramimonadaceae</taxon>
        <taxon>Cymbomonas</taxon>
    </lineage>
</organism>
<gene>
    <name evidence="6" type="ORF">CYMTET_44268</name>
</gene>
<evidence type="ECO:0000256" key="2">
    <source>
        <dbReference type="ARBA" id="ARBA00022980"/>
    </source>
</evidence>
<feature type="region of interest" description="Disordered" evidence="4">
    <location>
        <begin position="315"/>
        <end position="343"/>
    </location>
</feature>
<evidence type="ECO:0000256" key="3">
    <source>
        <dbReference type="ARBA" id="ARBA00023274"/>
    </source>
</evidence>
<dbReference type="SUPFAM" id="SSF50249">
    <property type="entry name" value="Nucleic acid-binding proteins"/>
    <property type="match status" value="3"/>
</dbReference>
<keyword evidence="2" id="KW-0689">Ribosomal protein</keyword>
<dbReference type="PANTHER" id="PTHR10724">
    <property type="entry name" value="30S RIBOSOMAL PROTEIN S1"/>
    <property type="match status" value="1"/>
</dbReference>
<dbReference type="InterPro" id="IPR035104">
    <property type="entry name" value="Ribosomal_protein_S1-like"/>
</dbReference>
<feature type="domain" description="S1 motif" evidence="5">
    <location>
        <begin position="130"/>
        <end position="195"/>
    </location>
</feature>
<dbReference type="PROSITE" id="PS50126">
    <property type="entry name" value="S1"/>
    <property type="match status" value="3"/>
</dbReference>
<dbReference type="PANTHER" id="PTHR10724:SF7">
    <property type="entry name" value="SMALL RIBOSOMAL SUBUNIT PROTEIN BS1C"/>
    <property type="match status" value="1"/>
</dbReference>
<protein>
    <submittedName>
        <fullName evidence="6">Ribose-phosphate pyrophosphokinase 1</fullName>
    </submittedName>
</protein>
<dbReference type="InterPro" id="IPR050437">
    <property type="entry name" value="Ribos_protein_bS1-like"/>
</dbReference>
<dbReference type="EMBL" id="LGRX02030081">
    <property type="protein sequence ID" value="KAK3246189.1"/>
    <property type="molecule type" value="Genomic_DNA"/>
</dbReference>
<dbReference type="InterPro" id="IPR012340">
    <property type="entry name" value="NA-bd_OB-fold"/>
</dbReference>
<comment type="caution">
    <text evidence="6">The sequence shown here is derived from an EMBL/GenBank/DDBJ whole genome shotgun (WGS) entry which is preliminary data.</text>
</comment>
<dbReference type="Gene3D" id="2.40.50.140">
    <property type="entry name" value="Nucleic acid-binding proteins"/>
    <property type="match status" value="3"/>
</dbReference>
<comment type="similarity">
    <text evidence="1">Belongs to the bacterial ribosomal protein bS1 family.</text>
</comment>
<dbReference type="PRINTS" id="PR00681">
    <property type="entry name" value="RIBOSOMALS1"/>
</dbReference>